<dbReference type="Proteomes" id="UP001519332">
    <property type="component" value="Unassembled WGS sequence"/>
</dbReference>
<name>A0ABS4TP46_9PSEU</name>
<feature type="region of interest" description="Disordered" evidence="1">
    <location>
        <begin position="78"/>
        <end position="100"/>
    </location>
</feature>
<accession>A0ABS4TP46</accession>
<evidence type="ECO:0000313" key="3">
    <source>
        <dbReference type="Proteomes" id="UP001519332"/>
    </source>
</evidence>
<reference evidence="2 3" key="1">
    <citation type="submission" date="2021-03" db="EMBL/GenBank/DDBJ databases">
        <title>Sequencing the genomes of 1000 actinobacteria strains.</title>
        <authorList>
            <person name="Klenk H.-P."/>
        </authorList>
    </citation>
    <scope>NUCLEOTIDE SEQUENCE [LARGE SCALE GENOMIC DNA]</scope>
    <source>
        <strain evidence="2 3">DSM 46670</strain>
    </source>
</reference>
<evidence type="ECO:0008006" key="4">
    <source>
        <dbReference type="Google" id="ProtNLM"/>
    </source>
</evidence>
<evidence type="ECO:0000256" key="1">
    <source>
        <dbReference type="SAM" id="MobiDB-lite"/>
    </source>
</evidence>
<organism evidence="2 3">
    <name type="scientific">Kibdelosporangium banguiense</name>
    <dbReference type="NCBI Taxonomy" id="1365924"/>
    <lineage>
        <taxon>Bacteria</taxon>
        <taxon>Bacillati</taxon>
        <taxon>Actinomycetota</taxon>
        <taxon>Actinomycetes</taxon>
        <taxon>Pseudonocardiales</taxon>
        <taxon>Pseudonocardiaceae</taxon>
        <taxon>Kibdelosporangium</taxon>
    </lineage>
</organism>
<comment type="caution">
    <text evidence="2">The sequence shown here is derived from an EMBL/GenBank/DDBJ whole genome shotgun (WGS) entry which is preliminary data.</text>
</comment>
<dbReference type="RefSeq" id="WP_209643270.1">
    <property type="nucleotide sequence ID" value="NZ_JAGINW010000001.1"/>
</dbReference>
<dbReference type="EMBL" id="JAGINW010000001">
    <property type="protein sequence ID" value="MBP2326177.1"/>
    <property type="molecule type" value="Genomic_DNA"/>
</dbReference>
<sequence>MTGFSTQTAAVAQHGKTVSSQIVDDLDEAVQAAQSVTLGPEVMGIICQMYTFVFEGEMNDAKEMLGALPKAMESTGTRLQQSASLYDGNEQGTKNTFEGK</sequence>
<keyword evidence="3" id="KW-1185">Reference proteome</keyword>
<protein>
    <recommendedName>
        <fullName evidence="4">Excreted virulence factor EspC, type VII ESX diderm</fullName>
    </recommendedName>
</protein>
<evidence type="ECO:0000313" key="2">
    <source>
        <dbReference type="EMBL" id="MBP2326177.1"/>
    </source>
</evidence>
<proteinExistence type="predicted"/>
<gene>
    <name evidence="2" type="ORF">JOF56_006562</name>
</gene>